<dbReference type="PANTHER" id="PTHR11750">
    <property type="entry name" value="PROTEIN N-TERMINAL AMIDASE"/>
    <property type="match status" value="1"/>
</dbReference>
<gene>
    <name evidence="3" type="ORF">TT172_LOCUS4360</name>
</gene>
<accession>A0A3S4B511</accession>
<dbReference type="EMBL" id="OUUZ01000008">
    <property type="protein sequence ID" value="SPQ21941.1"/>
    <property type="molecule type" value="Genomic_DNA"/>
</dbReference>
<evidence type="ECO:0000256" key="1">
    <source>
        <dbReference type="SAM" id="MobiDB-lite"/>
    </source>
</evidence>
<reference evidence="3 4" key="1">
    <citation type="submission" date="2018-04" db="EMBL/GenBank/DDBJ databases">
        <authorList>
            <person name="Huttner S."/>
            <person name="Dainat J."/>
        </authorList>
    </citation>
    <scope>NUCLEOTIDE SEQUENCE [LARGE SCALE GENOMIC DNA]</scope>
</reference>
<dbReference type="GO" id="GO:0070773">
    <property type="term" value="F:protein-N-terminal glutamine amidohydrolase activity"/>
    <property type="evidence" value="ECO:0007669"/>
    <property type="project" value="InterPro"/>
</dbReference>
<dbReference type="PANTHER" id="PTHR11750:SF26">
    <property type="entry name" value="PROTEIN N-TERMINAL AMIDASE"/>
    <property type="match status" value="1"/>
</dbReference>
<evidence type="ECO:0000313" key="3">
    <source>
        <dbReference type="EMBL" id="SPQ21941.1"/>
    </source>
</evidence>
<evidence type="ECO:0000313" key="4">
    <source>
        <dbReference type="Proteomes" id="UP000289323"/>
    </source>
</evidence>
<feature type="region of interest" description="Disordered" evidence="1">
    <location>
        <begin position="279"/>
        <end position="311"/>
    </location>
</feature>
<dbReference type="Pfam" id="PF00795">
    <property type="entry name" value="CN_hydrolase"/>
    <property type="match status" value="1"/>
</dbReference>
<dbReference type="GO" id="GO:0008418">
    <property type="term" value="F:protein-N-terminal asparagine amidohydrolase activity"/>
    <property type="evidence" value="ECO:0007669"/>
    <property type="project" value="InterPro"/>
</dbReference>
<dbReference type="InterPro" id="IPR003010">
    <property type="entry name" value="C-N_Hydrolase"/>
</dbReference>
<protein>
    <submittedName>
        <fullName evidence="3">43ee81a5-fe1f-4870-b9fe-02f55fbde64f</fullName>
    </submittedName>
</protein>
<name>A0A3S4B511_9PEZI</name>
<dbReference type="AlphaFoldDB" id="A0A3S4B511"/>
<dbReference type="PROSITE" id="PS50263">
    <property type="entry name" value="CN_HYDROLASE"/>
    <property type="match status" value="1"/>
</dbReference>
<proteinExistence type="predicted"/>
<dbReference type="InterPro" id="IPR036526">
    <property type="entry name" value="C-N_Hydrolase_sf"/>
</dbReference>
<dbReference type="SUPFAM" id="SSF56317">
    <property type="entry name" value="Carbon-nitrogen hydrolase"/>
    <property type="match status" value="1"/>
</dbReference>
<sequence>MKIGCLQFAPRVGEVADNIARADAVLSRAKPEDVAGLDLLVLPEMAFSGYNFKSLQHILPYLEPTAGGVSGRWARDAARRYGCAVAVGYPEMAGQSGSDPECYNSLVVVKPDGDVVAHYRKSFLYYTDATWAREGQGFYGGTLDNHQVAMGICMDIKFMAPWNAYEFAFHILGVRADLVILSTAWQVLDERTAFLSKPELPDMGTISYWVRRLEPVVSAGRSEETIVVFANRCGVEEEVTYAGSSTVLGIKDGVVSVYGCLGRGTEELLIVDTDKPPFGTFVKSGEEEPADEEPGVPVPVPDPGPRGGAIQ</sequence>
<dbReference type="Gene3D" id="3.60.110.10">
    <property type="entry name" value="Carbon-nitrogen hydrolase"/>
    <property type="match status" value="1"/>
</dbReference>
<dbReference type="GO" id="GO:0030163">
    <property type="term" value="P:protein catabolic process"/>
    <property type="evidence" value="ECO:0007669"/>
    <property type="project" value="TreeGrafter"/>
</dbReference>
<evidence type="ECO:0000259" key="2">
    <source>
        <dbReference type="PROSITE" id="PS50263"/>
    </source>
</evidence>
<dbReference type="Proteomes" id="UP000289323">
    <property type="component" value="Unassembled WGS sequence"/>
</dbReference>
<organism evidence="3 4">
    <name type="scientific">Thermothielavioides terrestris</name>
    <dbReference type="NCBI Taxonomy" id="2587410"/>
    <lineage>
        <taxon>Eukaryota</taxon>
        <taxon>Fungi</taxon>
        <taxon>Dikarya</taxon>
        <taxon>Ascomycota</taxon>
        <taxon>Pezizomycotina</taxon>
        <taxon>Sordariomycetes</taxon>
        <taxon>Sordariomycetidae</taxon>
        <taxon>Sordariales</taxon>
        <taxon>Chaetomiaceae</taxon>
        <taxon>Thermothielavioides</taxon>
    </lineage>
</organism>
<dbReference type="InterPro" id="IPR039703">
    <property type="entry name" value="Nta1"/>
</dbReference>
<feature type="domain" description="CN hydrolase" evidence="2">
    <location>
        <begin position="1"/>
        <end position="275"/>
    </location>
</feature>